<dbReference type="GO" id="GO:0004713">
    <property type="term" value="F:protein tyrosine kinase activity"/>
    <property type="evidence" value="ECO:0007669"/>
    <property type="project" value="InterPro"/>
</dbReference>
<protein>
    <recommendedName>
        <fullName evidence="6">Protein kinase domain-containing protein</fullName>
    </recommendedName>
</protein>
<dbReference type="InterPro" id="IPR011009">
    <property type="entry name" value="Kinase-like_dom_sf"/>
</dbReference>
<evidence type="ECO:0000256" key="5">
    <source>
        <dbReference type="SAM" id="Phobius"/>
    </source>
</evidence>
<sequence length="748" mass="82008">MPGSTYLSIYTMAVILKTLLRESLRVENDVEVADDTRFPWTVQVVAMTPPVCMNSSGLWGGGTLLSSCSGQCSGGVLCDVATDGDYTCLNYTDSAFVLLIRDSGYQSDEDAAARVADASYVSKVAELPDDTDRCPHIDNCYLYAVSKLEINSDIDQVVLAGGNSYRGYYKGRVGYLTFNSDFIAKQSQITRVSLINLNLKDVVLDLPSKLPVNTTQLDLKNTLIYTFPTQLTGLAKLEELSLEGNFISSLNESDVIPTQKNLNLASNNLTVMPESLRNHVNLESLNLGSNKIKEVTALDSSDTLTALNLSDNNIVTFEVTYPNLQSLYLGSNNLTEIPASVYNCTKLKNLYLSRSGTHLLSPIFTDGQFQFLQNLDTLDITEAEFDTDVACQTNNTQQLRGKIQVCLKSAATVATTTDSSSGGMSTGVIIAIAAGGALLILILLTIAVCVCRRRRRAVKFITAELDDPQLVPLMLKPGDIKNVKKIGAGDHCVVWLVRYHKSRLLASKRLRKDLARRRITKAFIEEIKLAAPFDHPSVVKLVGIAWTLKTDIQALYEYVDNGNVTDYLTRPGTLREWTQQKLQIALEVAEALVYLHSFAPPVLHRDLRASNVLLTSEMKAKVSKVGVSHLRAIDKDQQAGMGPWQAPEVLMGSDDRDPAVDIFSFGVLLSELDTHAPPYNDARSFSGTQLADAVVLQMIAAGSIRLRFGEDCPPDLRSLADSCLAKNPRMRPAASEVVYALRTIKKLV</sequence>
<evidence type="ECO:0000256" key="1">
    <source>
        <dbReference type="ARBA" id="ARBA00022614"/>
    </source>
</evidence>
<feature type="domain" description="Protein kinase" evidence="6">
    <location>
        <begin position="480"/>
        <end position="744"/>
    </location>
</feature>
<evidence type="ECO:0000256" key="2">
    <source>
        <dbReference type="ARBA" id="ARBA00022737"/>
    </source>
</evidence>
<dbReference type="InterPro" id="IPR000719">
    <property type="entry name" value="Prot_kinase_dom"/>
</dbReference>
<dbReference type="PANTHER" id="PTHR48056:SF81">
    <property type="entry name" value="RECEPTOR PROTEIN-TYROSINE KINASE CEPR1"/>
    <property type="match status" value="1"/>
</dbReference>
<dbReference type="PANTHER" id="PTHR48056">
    <property type="entry name" value="LRR RECEPTOR-LIKE SERINE/THREONINE-PROTEIN KINASE-RELATED"/>
    <property type="match status" value="1"/>
</dbReference>
<evidence type="ECO:0000313" key="9">
    <source>
        <dbReference type="Proteomes" id="UP000460718"/>
    </source>
</evidence>
<dbReference type="Proteomes" id="UP000460718">
    <property type="component" value="Unassembled WGS sequence"/>
</dbReference>
<gene>
    <name evidence="8" type="ORF">PF004_g27844</name>
    <name evidence="7" type="ORF">PF011_g25297</name>
</gene>
<dbReference type="GO" id="GO:0005524">
    <property type="term" value="F:ATP binding"/>
    <property type="evidence" value="ECO:0007669"/>
    <property type="project" value="InterPro"/>
</dbReference>
<dbReference type="EMBL" id="QXFW01003056">
    <property type="protein sequence ID" value="KAE8973332.1"/>
    <property type="molecule type" value="Genomic_DNA"/>
</dbReference>
<keyword evidence="5" id="KW-0812">Transmembrane</keyword>
<dbReference type="SUPFAM" id="SSF56112">
    <property type="entry name" value="Protein kinase-like (PK-like)"/>
    <property type="match status" value="1"/>
</dbReference>
<keyword evidence="3" id="KW-0547">Nucleotide-binding</keyword>
<dbReference type="InterPro" id="IPR025875">
    <property type="entry name" value="Leu-rich_rpt_4"/>
</dbReference>
<feature type="transmembrane region" description="Helical" evidence="5">
    <location>
        <begin position="428"/>
        <end position="451"/>
    </location>
</feature>
<dbReference type="SUPFAM" id="SSF52058">
    <property type="entry name" value="L domain-like"/>
    <property type="match status" value="1"/>
</dbReference>
<dbReference type="AlphaFoldDB" id="A0A6A3HWD3"/>
<keyword evidence="5" id="KW-0472">Membrane</keyword>
<dbReference type="GO" id="GO:0033612">
    <property type="term" value="F:receptor serine/threonine kinase binding"/>
    <property type="evidence" value="ECO:0007669"/>
    <property type="project" value="TreeGrafter"/>
</dbReference>
<accession>A0A6A3HWD3</accession>
<dbReference type="Pfam" id="PF00069">
    <property type="entry name" value="Pkinase"/>
    <property type="match status" value="1"/>
</dbReference>
<keyword evidence="1" id="KW-0433">Leucine-rich repeat</keyword>
<evidence type="ECO:0000313" key="8">
    <source>
        <dbReference type="EMBL" id="KAE9170535.1"/>
    </source>
</evidence>
<dbReference type="Gene3D" id="1.10.510.10">
    <property type="entry name" value="Transferase(Phosphotransferase) domain 1"/>
    <property type="match status" value="1"/>
</dbReference>
<evidence type="ECO:0000259" key="6">
    <source>
        <dbReference type="PROSITE" id="PS50011"/>
    </source>
</evidence>
<comment type="caution">
    <text evidence="7">The sequence shown here is derived from an EMBL/GenBank/DDBJ whole genome shotgun (WGS) entry which is preliminary data.</text>
</comment>
<dbReference type="InterPro" id="IPR003591">
    <property type="entry name" value="Leu-rich_rpt_typical-subtyp"/>
</dbReference>
<keyword evidence="4" id="KW-0067">ATP-binding</keyword>
<dbReference type="Gene3D" id="3.80.10.10">
    <property type="entry name" value="Ribonuclease Inhibitor"/>
    <property type="match status" value="1"/>
</dbReference>
<dbReference type="Proteomes" id="UP000476176">
    <property type="component" value="Unassembled WGS sequence"/>
</dbReference>
<proteinExistence type="predicted"/>
<dbReference type="SMART" id="SM00219">
    <property type="entry name" value="TyrKc"/>
    <property type="match status" value="1"/>
</dbReference>
<dbReference type="InterPro" id="IPR020635">
    <property type="entry name" value="Tyr_kinase_cat_dom"/>
</dbReference>
<reference evidence="9 10" key="1">
    <citation type="submission" date="2018-09" db="EMBL/GenBank/DDBJ databases">
        <title>Genomic investigation of the strawberry pathogen Phytophthora fragariae indicates pathogenicity is determined by transcriptional variation in three key races.</title>
        <authorList>
            <person name="Adams T.M."/>
            <person name="Armitage A.D."/>
            <person name="Sobczyk M.K."/>
            <person name="Bates H.J."/>
            <person name="Dunwell J.M."/>
            <person name="Nellist C.F."/>
            <person name="Harrison R.J."/>
        </authorList>
    </citation>
    <scope>NUCLEOTIDE SEQUENCE [LARGE SCALE GENOMIC DNA]</scope>
    <source>
        <strain evidence="8 10">BC-23</strain>
        <strain evidence="7 9">SCRP245</strain>
    </source>
</reference>
<evidence type="ECO:0000313" key="7">
    <source>
        <dbReference type="EMBL" id="KAE8973332.1"/>
    </source>
</evidence>
<dbReference type="PROSITE" id="PS00109">
    <property type="entry name" value="PROTEIN_KINASE_TYR"/>
    <property type="match status" value="1"/>
</dbReference>
<keyword evidence="5" id="KW-1133">Transmembrane helix</keyword>
<dbReference type="InterPro" id="IPR050647">
    <property type="entry name" value="Plant_LRR-RLKs"/>
</dbReference>
<dbReference type="PROSITE" id="PS50011">
    <property type="entry name" value="PROTEIN_KINASE_DOM"/>
    <property type="match status" value="1"/>
</dbReference>
<name>A0A6A3HWD3_9STRA</name>
<dbReference type="InterPro" id="IPR001611">
    <property type="entry name" value="Leu-rich_rpt"/>
</dbReference>
<dbReference type="EMBL" id="QXGC01004220">
    <property type="protein sequence ID" value="KAE9170535.1"/>
    <property type="molecule type" value="Genomic_DNA"/>
</dbReference>
<organism evidence="7 9">
    <name type="scientific">Phytophthora fragariae</name>
    <dbReference type="NCBI Taxonomy" id="53985"/>
    <lineage>
        <taxon>Eukaryota</taxon>
        <taxon>Sar</taxon>
        <taxon>Stramenopiles</taxon>
        <taxon>Oomycota</taxon>
        <taxon>Peronosporomycetes</taxon>
        <taxon>Peronosporales</taxon>
        <taxon>Peronosporaceae</taxon>
        <taxon>Phytophthora</taxon>
    </lineage>
</organism>
<evidence type="ECO:0000313" key="10">
    <source>
        <dbReference type="Proteomes" id="UP000476176"/>
    </source>
</evidence>
<evidence type="ECO:0000256" key="4">
    <source>
        <dbReference type="ARBA" id="ARBA00022840"/>
    </source>
</evidence>
<dbReference type="SMART" id="SM00369">
    <property type="entry name" value="LRR_TYP"/>
    <property type="match status" value="3"/>
</dbReference>
<dbReference type="InterPro" id="IPR032675">
    <property type="entry name" value="LRR_dom_sf"/>
</dbReference>
<keyword evidence="2" id="KW-0677">Repeat</keyword>
<evidence type="ECO:0000256" key="3">
    <source>
        <dbReference type="ARBA" id="ARBA00022741"/>
    </source>
</evidence>
<dbReference type="PROSITE" id="PS51450">
    <property type="entry name" value="LRR"/>
    <property type="match status" value="3"/>
</dbReference>
<dbReference type="InterPro" id="IPR008266">
    <property type="entry name" value="Tyr_kinase_AS"/>
</dbReference>
<dbReference type="Pfam" id="PF12799">
    <property type="entry name" value="LRR_4"/>
    <property type="match status" value="1"/>
</dbReference>